<reference evidence="5 6" key="1">
    <citation type="journal article" date="2013" name="PLoS ONE">
        <title>Predicting the Proteins of Angomonas deanei, Strigomonas culicis and Their Respective Endosymbionts Reveals New Aspects of the Trypanosomatidae Family.</title>
        <authorList>
            <person name="Motta M.C."/>
            <person name="Martins A.C."/>
            <person name="de Souza S.S."/>
            <person name="Catta-Preta C.M."/>
            <person name="Silva R."/>
            <person name="Klein C.C."/>
            <person name="de Almeida L.G."/>
            <person name="de Lima Cunha O."/>
            <person name="Ciapina L.P."/>
            <person name="Brocchi M."/>
            <person name="Colabardini A.C."/>
            <person name="de Araujo Lima B."/>
            <person name="Machado C.R."/>
            <person name="de Almeida Soares C.M."/>
            <person name="Probst C.M."/>
            <person name="de Menezes C.B."/>
            <person name="Thompson C.E."/>
            <person name="Bartholomeu D.C."/>
            <person name="Gradia D.F."/>
            <person name="Pavoni D.P."/>
            <person name="Grisard E.C."/>
            <person name="Fantinatti-Garboggini F."/>
            <person name="Marchini F.K."/>
            <person name="Rodrigues-Luiz G.F."/>
            <person name="Wagner G."/>
            <person name="Goldman G.H."/>
            <person name="Fietto J.L."/>
            <person name="Elias M.C."/>
            <person name="Goldman M.H."/>
            <person name="Sagot M.F."/>
            <person name="Pereira M."/>
            <person name="Stoco P.H."/>
            <person name="de Mendonca-Neto R.P."/>
            <person name="Teixeira S.M."/>
            <person name="Maciel T.E."/>
            <person name="de Oliveira Mendes T.A."/>
            <person name="Urmenyi T.P."/>
            <person name="de Souza W."/>
            <person name="Schenkman S."/>
            <person name="de Vasconcelos A.T."/>
        </authorList>
    </citation>
    <scope>NUCLEOTIDE SEQUENCE [LARGE SCALE GENOMIC DNA]</scope>
</reference>
<keyword evidence="2" id="KW-0863">Zinc-finger</keyword>
<keyword evidence="3" id="KW-0862">Zinc</keyword>
<dbReference type="EMBL" id="ATMH01011096">
    <property type="protein sequence ID" value="EPY16495.1"/>
    <property type="molecule type" value="Genomic_DNA"/>
</dbReference>
<evidence type="ECO:0000256" key="2">
    <source>
        <dbReference type="ARBA" id="ARBA00022771"/>
    </source>
</evidence>
<accession>S9V117</accession>
<protein>
    <recommendedName>
        <fullName evidence="4">ZZ-type domain-containing protein</fullName>
    </recommendedName>
</protein>
<evidence type="ECO:0000313" key="6">
    <source>
        <dbReference type="Proteomes" id="UP000015354"/>
    </source>
</evidence>
<dbReference type="OrthoDB" id="5852836at2759"/>
<dbReference type="InterPro" id="IPR000433">
    <property type="entry name" value="Znf_ZZ"/>
</dbReference>
<name>S9V117_9TRYP</name>
<dbReference type="Proteomes" id="UP000015354">
    <property type="component" value="Unassembled WGS sequence"/>
</dbReference>
<sequence length="85" mass="9261">MSIMVQTTEGFPSIVNVMPHTVDTLQPITYSCNVCGEPAFFHCNACEDYDLCDKHILTEEWHTHGSHGADVSFANKGSCGTVKGV</sequence>
<evidence type="ECO:0000259" key="4">
    <source>
        <dbReference type="Pfam" id="PF00569"/>
    </source>
</evidence>
<organism evidence="5 6">
    <name type="scientific">Strigomonas culicis</name>
    <dbReference type="NCBI Taxonomy" id="28005"/>
    <lineage>
        <taxon>Eukaryota</taxon>
        <taxon>Discoba</taxon>
        <taxon>Euglenozoa</taxon>
        <taxon>Kinetoplastea</taxon>
        <taxon>Metakinetoplastina</taxon>
        <taxon>Trypanosomatida</taxon>
        <taxon>Trypanosomatidae</taxon>
        <taxon>Strigomonadinae</taxon>
        <taxon>Strigomonas</taxon>
    </lineage>
</organism>
<evidence type="ECO:0000256" key="3">
    <source>
        <dbReference type="ARBA" id="ARBA00022833"/>
    </source>
</evidence>
<dbReference type="AlphaFoldDB" id="S9V117"/>
<dbReference type="Pfam" id="PF00569">
    <property type="entry name" value="ZZ"/>
    <property type="match status" value="1"/>
</dbReference>
<comment type="caution">
    <text evidence="5">The sequence shown here is derived from an EMBL/GenBank/DDBJ whole genome shotgun (WGS) entry which is preliminary data.</text>
</comment>
<keyword evidence="6" id="KW-1185">Reference proteome</keyword>
<evidence type="ECO:0000256" key="1">
    <source>
        <dbReference type="ARBA" id="ARBA00022723"/>
    </source>
</evidence>
<dbReference type="Gene3D" id="3.30.60.90">
    <property type="match status" value="1"/>
</dbReference>
<dbReference type="GO" id="GO:0008270">
    <property type="term" value="F:zinc ion binding"/>
    <property type="evidence" value="ECO:0007669"/>
    <property type="project" value="UniProtKB-KW"/>
</dbReference>
<feature type="domain" description="ZZ-type" evidence="4">
    <location>
        <begin position="30"/>
        <end position="64"/>
    </location>
</feature>
<dbReference type="SUPFAM" id="SSF57850">
    <property type="entry name" value="RING/U-box"/>
    <property type="match status" value="1"/>
</dbReference>
<evidence type="ECO:0000313" key="5">
    <source>
        <dbReference type="EMBL" id="EPY16495.1"/>
    </source>
</evidence>
<keyword evidence="1" id="KW-0479">Metal-binding</keyword>
<proteinExistence type="predicted"/>
<dbReference type="InterPro" id="IPR043145">
    <property type="entry name" value="Znf_ZZ_sf"/>
</dbReference>
<gene>
    <name evidence="5" type="ORF">STCU_11202</name>
</gene>